<gene>
    <name evidence="2" type="ORF">B7P43_G05841</name>
</gene>
<feature type="region of interest" description="Disordered" evidence="1">
    <location>
        <begin position="86"/>
        <end position="107"/>
    </location>
</feature>
<feature type="region of interest" description="Disordered" evidence="1">
    <location>
        <begin position="1"/>
        <end position="73"/>
    </location>
</feature>
<organism evidence="2 3">
    <name type="scientific">Cryptotermes secundus</name>
    <dbReference type="NCBI Taxonomy" id="105785"/>
    <lineage>
        <taxon>Eukaryota</taxon>
        <taxon>Metazoa</taxon>
        <taxon>Ecdysozoa</taxon>
        <taxon>Arthropoda</taxon>
        <taxon>Hexapoda</taxon>
        <taxon>Insecta</taxon>
        <taxon>Pterygota</taxon>
        <taxon>Neoptera</taxon>
        <taxon>Polyneoptera</taxon>
        <taxon>Dictyoptera</taxon>
        <taxon>Blattodea</taxon>
        <taxon>Blattoidea</taxon>
        <taxon>Termitoidae</taxon>
        <taxon>Kalotermitidae</taxon>
        <taxon>Cryptotermitinae</taxon>
        <taxon>Cryptotermes</taxon>
    </lineage>
</organism>
<evidence type="ECO:0000313" key="3">
    <source>
        <dbReference type="Proteomes" id="UP000235965"/>
    </source>
</evidence>
<dbReference type="InParanoid" id="A0A2J7QN83"/>
<dbReference type="Proteomes" id="UP000235965">
    <property type="component" value="Unassembled WGS sequence"/>
</dbReference>
<accession>A0A2J7QN83</accession>
<dbReference type="EMBL" id="NEVH01013199">
    <property type="protein sequence ID" value="PNF30039.1"/>
    <property type="molecule type" value="Genomic_DNA"/>
</dbReference>
<comment type="caution">
    <text evidence="2">The sequence shown here is derived from an EMBL/GenBank/DDBJ whole genome shotgun (WGS) entry which is preliminary data.</text>
</comment>
<sequence>MLRVLPQPDVVSNPTTRSAQSEVPIPPPRRCTPAGGVRVRPCPPPRRSRRSRSTSSNEKTSAVPTDNRTRENWQEVGKELRKIADQFCASSSPEEEGPQTTRHLHNTKKEESLLSLLLPSRLRGPVWTAVIILVGWRFLASSGW</sequence>
<evidence type="ECO:0000313" key="2">
    <source>
        <dbReference type="EMBL" id="PNF30039.1"/>
    </source>
</evidence>
<evidence type="ECO:0000256" key="1">
    <source>
        <dbReference type="SAM" id="MobiDB-lite"/>
    </source>
</evidence>
<dbReference type="OrthoDB" id="8196344at2759"/>
<feature type="compositionally biased region" description="Polar residues" evidence="1">
    <location>
        <begin position="57"/>
        <end position="66"/>
    </location>
</feature>
<protein>
    <submittedName>
        <fullName evidence="2">Uncharacterized protein</fullName>
    </submittedName>
</protein>
<dbReference type="AlphaFoldDB" id="A0A2J7QN83"/>
<feature type="compositionally biased region" description="Polar residues" evidence="1">
    <location>
        <begin position="10"/>
        <end position="21"/>
    </location>
</feature>
<reference evidence="2 3" key="1">
    <citation type="submission" date="2017-12" db="EMBL/GenBank/DDBJ databases">
        <title>Hemimetabolous genomes reveal molecular basis of termite eusociality.</title>
        <authorList>
            <person name="Harrison M.C."/>
            <person name="Jongepier E."/>
            <person name="Robertson H.M."/>
            <person name="Arning N."/>
            <person name="Bitard-Feildel T."/>
            <person name="Chao H."/>
            <person name="Childers C.P."/>
            <person name="Dinh H."/>
            <person name="Doddapaneni H."/>
            <person name="Dugan S."/>
            <person name="Gowin J."/>
            <person name="Greiner C."/>
            <person name="Han Y."/>
            <person name="Hu H."/>
            <person name="Hughes D.S.T."/>
            <person name="Huylmans A.-K."/>
            <person name="Kemena C."/>
            <person name="Kremer L.P.M."/>
            <person name="Lee S.L."/>
            <person name="Lopez-Ezquerra A."/>
            <person name="Mallet L."/>
            <person name="Monroy-Kuhn J.M."/>
            <person name="Moser A."/>
            <person name="Murali S.C."/>
            <person name="Muzny D.M."/>
            <person name="Otani S."/>
            <person name="Piulachs M.-D."/>
            <person name="Poelchau M."/>
            <person name="Qu J."/>
            <person name="Schaub F."/>
            <person name="Wada-Katsumata A."/>
            <person name="Worley K.C."/>
            <person name="Xie Q."/>
            <person name="Ylla G."/>
            <person name="Poulsen M."/>
            <person name="Gibbs R.A."/>
            <person name="Schal C."/>
            <person name="Richards S."/>
            <person name="Belles X."/>
            <person name="Korb J."/>
            <person name="Bornberg-Bauer E."/>
        </authorList>
    </citation>
    <scope>NUCLEOTIDE SEQUENCE [LARGE SCALE GENOMIC DNA]</scope>
    <source>
        <tissue evidence="2">Whole body</tissue>
    </source>
</reference>
<keyword evidence="3" id="KW-1185">Reference proteome</keyword>
<name>A0A2J7QN83_9NEOP</name>
<proteinExistence type="predicted"/>